<gene>
    <name evidence="6" type="ORF">LSAA_9787</name>
</gene>
<keyword evidence="2" id="KW-0678">Repressor</keyword>
<feature type="domain" description="Protein ASX-like PHD" evidence="5">
    <location>
        <begin position="1324"/>
        <end position="1363"/>
    </location>
</feature>
<feature type="compositionally biased region" description="Basic and acidic residues" evidence="3">
    <location>
        <begin position="210"/>
        <end position="223"/>
    </location>
</feature>
<dbReference type="GO" id="GO:0003677">
    <property type="term" value="F:DNA binding"/>
    <property type="evidence" value="ECO:0007669"/>
    <property type="project" value="InterPro"/>
</dbReference>
<reference evidence="6" key="1">
    <citation type="submission" date="2021-02" db="EMBL/GenBank/DDBJ databases">
        <authorList>
            <person name="Bekaert M."/>
        </authorList>
    </citation>
    <scope>NUCLEOTIDE SEQUENCE</scope>
    <source>
        <strain evidence="6">IoA-00</strain>
    </source>
</reference>
<dbReference type="GO" id="GO:0003682">
    <property type="term" value="F:chromatin binding"/>
    <property type="evidence" value="ECO:0007669"/>
    <property type="project" value="TreeGrafter"/>
</dbReference>
<evidence type="ECO:0000313" key="7">
    <source>
        <dbReference type="Proteomes" id="UP000675881"/>
    </source>
</evidence>
<evidence type="ECO:0000256" key="3">
    <source>
        <dbReference type="SAM" id="MobiDB-lite"/>
    </source>
</evidence>
<dbReference type="PANTHER" id="PTHR13578">
    <property type="entry name" value="ADDITIONAL SEX COMBS LIKE PROTEIN ASXL"/>
    <property type="match status" value="1"/>
</dbReference>
<feature type="compositionally biased region" description="Acidic residues" evidence="3">
    <location>
        <begin position="133"/>
        <end position="145"/>
    </location>
</feature>
<dbReference type="GO" id="GO:0045944">
    <property type="term" value="P:positive regulation of transcription by RNA polymerase II"/>
    <property type="evidence" value="ECO:0007669"/>
    <property type="project" value="TreeGrafter"/>
</dbReference>
<dbReference type="GO" id="GO:0009887">
    <property type="term" value="P:animal organ morphogenesis"/>
    <property type="evidence" value="ECO:0007669"/>
    <property type="project" value="TreeGrafter"/>
</dbReference>
<dbReference type="GO" id="GO:0035517">
    <property type="term" value="C:PR-DUB complex"/>
    <property type="evidence" value="ECO:0007669"/>
    <property type="project" value="TreeGrafter"/>
</dbReference>
<evidence type="ECO:0000256" key="1">
    <source>
        <dbReference type="ARBA" id="ARBA00006391"/>
    </source>
</evidence>
<feature type="compositionally biased region" description="Polar residues" evidence="3">
    <location>
        <begin position="159"/>
        <end position="176"/>
    </location>
</feature>
<feature type="region of interest" description="Disordered" evidence="3">
    <location>
        <begin position="124"/>
        <end position="176"/>
    </location>
</feature>
<keyword evidence="7" id="KW-1185">Reference proteome</keyword>
<dbReference type="InterPro" id="IPR028020">
    <property type="entry name" value="ASX_DEUBAD_dom"/>
</dbReference>
<accession>A0A7R8CVU6</accession>
<evidence type="ECO:0000259" key="5">
    <source>
        <dbReference type="Pfam" id="PF13922"/>
    </source>
</evidence>
<feature type="region of interest" description="Disordered" evidence="3">
    <location>
        <begin position="1229"/>
        <end position="1249"/>
    </location>
</feature>
<dbReference type="OrthoDB" id="9348951at2759"/>
<dbReference type="PANTHER" id="PTHR13578:SF20">
    <property type="entry name" value="POLYCOMB PROTEIN ASX"/>
    <property type="match status" value="1"/>
</dbReference>
<protein>
    <submittedName>
        <fullName evidence="6">ASXL</fullName>
    </submittedName>
</protein>
<dbReference type="Pfam" id="PF13922">
    <property type="entry name" value="PHD_3"/>
    <property type="match status" value="1"/>
</dbReference>
<dbReference type="EMBL" id="HG994584">
    <property type="protein sequence ID" value="CAF2946689.1"/>
    <property type="molecule type" value="Genomic_DNA"/>
</dbReference>
<sequence>MESKTLRTRKRNKSLKESAKLVLESIPQIPIHVTEIKKLILKDQPSVETRELRDGNLLSVLTNGSTGRNPTFFKAFGHDDVFGLKSCIPEGGTTLEVVEKVPSGDEGGVSQEEGVLYVQLPEGHPIISNSTPEQEEDDEDEEVEQESSPPPVSYRDEGNSQASTSPDGGENATQLKDTQTKLSIEEAIEKADIIFEDISLKNKGLALESSNEHKSDIRSENSKSSHNLRPKRTLRSVHPITTTFSSRSGNYKKSSITSNGDIEIHYKPNRNDLLMAQATTMKEVLSSIHGFSLSKVKAGNKKTGSKKLSNVASIQLAREGSLDFESPESILGQVNLRTLLNKATFLKLPPSYQYKLMQLLPQVDFVREDCPNLEETIKLRQSGDFSSDVVQRNKQDIEKDKSKIDPWKFRNFEPIWGMTKNFDLEDSLPEIDIPLKNALSNQELKVDTINDSSSSEDEPLMKRCKYSKNDEVNDIKENYDEFSIEEARNIFDKNKESDTRLKEEENEEGIDNYEVPISNVVIEEEVDTSEPGDVIIESVDEFQPVFIQDLEEKEKKLDSSSSFIVEEANHNLVEPNSSIIEEVMDESMDIPVLSIKEEDVIYKHDLDVDEHSPNTISATLSFTKGSGEKSSHLSSLSTNQLLPTIIELPTVPLPQSALPPNVLNSSSNSVILQPNPMVSLPTEPLPPNSPAIISRISPASSRSPTPMLDKLRILDLDSNFFCGSSTTIKARSQASSTPPPSLPSVIKTPTTTTTICTPILKRPKTPVTISCPIPSTIYTSANCKSRTHSGNVNLERSYEICKAVVAKSVNRTQVEPKLGPPPQTSAPAMGKIVVRRTASPVVSQSVGSGQTVIVRSLSGQNVSNQQMVLVSQNHTGQQILRPIRGVMRLPVKTNQPNVAQMSPSPLFIQQPQQPRRDVLTLNQMVQGLPPNATVIQQGHGGPTVIRIPVSSFQGNVAQPMMIVKRLQSNAIVPQGSVVVSSSGGSPVVLPRTLVSVAPTTRIVRPTQVITTSTSTPITFRHVSSKSPRFSGVRTPLPTTLSLPTVPISVDEISNHIPPEQRALFQKPLPPPLKTIANRGTAGLTSGVNTPLPQIQLPSEPVPITSPEILQFTSQQLQRSTPSPQLRLIPSSSSIIVPQERDTTFDIEEGKDITSLLEEVNNSHITAEIPIRDYNSSIHGNGSNSQQPVVLHLNEHPTVTGNEGKIVLVQSSNGQLLAVPANQLGQRIVGPPRASSAPPPAVASPPTLNRPSSVDASKFVFVQQNHQEKLIQSKVEHEMLPPSFPNKNISKPPQQRIVTLGGNSGKPQTVTFKTVGVVPLIPKHTESSSKRTCNVKAMIICKQCGAFCHNDCIGPSKVCVSCLIRIGGGERSAIRNKYVGYPSDDTAIATDAFAINWKKDGYFFPPVLLIHKILMRLRDPKLRPVKLRFDELEEPFNSILGGYFVLIQDSCFQIGVRGCTLCAFAQHKIQKGPGLCHRWHTLNDDTSPILPLLGIIETGLRCDRTKG</sequence>
<evidence type="ECO:0000313" key="6">
    <source>
        <dbReference type="EMBL" id="CAF2946689.1"/>
    </source>
</evidence>
<comment type="similarity">
    <text evidence="1">Belongs to the Asx family.</text>
</comment>
<feature type="domain" description="ASX DEUBAD" evidence="4">
    <location>
        <begin position="317"/>
        <end position="417"/>
    </location>
</feature>
<name>A0A7R8CVU6_LEPSM</name>
<evidence type="ECO:0000256" key="2">
    <source>
        <dbReference type="ARBA" id="ARBA00022491"/>
    </source>
</evidence>
<dbReference type="Proteomes" id="UP000675881">
    <property type="component" value="Chromosome 5"/>
</dbReference>
<dbReference type="InterPro" id="IPR024811">
    <property type="entry name" value="ASX/ASX-like"/>
</dbReference>
<organism evidence="6 7">
    <name type="scientific">Lepeophtheirus salmonis</name>
    <name type="common">Salmon louse</name>
    <name type="synonym">Caligus salmonis</name>
    <dbReference type="NCBI Taxonomy" id="72036"/>
    <lineage>
        <taxon>Eukaryota</taxon>
        <taxon>Metazoa</taxon>
        <taxon>Ecdysozoa</taxon>
        <taxon>Arthropoda</taxon>
        <taxon>Crustacea</taxon>
        <taxon>Multicrustacea</taxon>
        <taxon>Hexanauplia</taxon>
        <taxon>Copepoda</taxon>
        <taxon>Siphonostomatoida</taxon>
        <taxon>Caligidae</taxon>
        <taxon>Lepeophtheirus</taxon>
    </lineage>
</organism>
<proteinExistence type="inferred from homology"/>
<dbReference type="InterPro" id="IPR026905">
    <property type="entry name" value="ASX-like_PHD"/>
</dbReference>
<feature type="region of interest" description="Disordered" evidence="3">
    <location>
        <begin position="207"/>
        <end position="229"/>
    </location>
</feature>
<dbReference type="Pfam" id="PF13919">
    <property type="entry name" value="ASXH"/>
    <property type="match status" value="1"/>
</dbReference>
<evidence type="ECO:0000259" key="4">
    <source>
        <dbReference type="Pfam" id="PF13919"/>
    </source>
</evidence>